<protein>
    <submittedName>
        <fullName evidence="5">Mannan-binding lectin serine protease 1</fullName>
    </submittedName>
</protein>
<dbReference type="Gene3D" id="2.40.10.10">
    <property type="entry name" value="Trypsin-like serine proteases"/>
    <property type="match status" value="1"/>
</dbReference>
<dbReference type="OrthoDB" id="6380398at2759"/>
<keyword evidence="5" id="KW-0378">Hydrolase</keyword>
<keyword evidence="5" id="KW-0645">Protease</keyword>
<gene>
    <name evidence="5" type="ORF">AYI70_g1863</name>
</gene>
<dbReference type="GO" id="GO:0004252">
    <property type="term" value="F:serine-type endopeptidase activity"/>
    <property type="evidence" value="ECO:0007669"/>
    <property type="project" value="InterPro"/>
</dbReference>
<dbReference type="PROSITE" id="PS50240">
    <property type="entry name" value="TRYPSIN_DOM"/>
    <property type="match status" value="1"/>
</dbReference>
<accession>A0A1R1YAW7</accession>
<dbReference type="InterPro" id="IPR009003">
    <property type="entry name" value="Peptidase_S1_PA"/>
</dbReference>
<dbReference type="PROSITE" id="PS00134">
    <property type="entry name" value="TRYPSIN_HIS"/>
    <property type="match status" value="1"/>
</dbReference>
<dbReference type="GO" id="GO:0006508">
    <property type="term" value="P:proteolysis"/>
    <property type="evidence" value="ECO:0007669"/>
    <property type="project" value="UniProtKB-KW"/>
</dbReference>
<dbReference type="STRING" id="133412.A0A1R1YAW7"/>
<dbReference type="PANTHER" id="PTHR24276:SF98">
    <property type="entry name" value="FI18310P1-RELATED"/>
    <property type="match status" value="1"/>
</dbReference>
<keyword evidence="2" id="KW-1015">Disulfide bond</keyword>
<dbReference type="EMBL" id="LSSN01000420">
    <property type="protein sequence ID" value="OMJ24033.1"/>
    <property type="molecule type" value="Genomic_DNA"/>
</dbReference>
<proteinExistence type="inferred from homology"/>
<dbReference type="Pfam" id="PF00089">
    <property type="entry name" value="Trypsin"/>
    <property type="match status" value="1"/>
</dbReference>
<evidence type="ECO:0000256" key="2">
    <source>
        <dbReference type="ARBA" id="ARBA00023157"/>
    </source>
</evidence>
<dbReference type="SMART" id="SM00020">
    <property type="entry name" value="Tryp_SPc"/>
    <property type="match status" value="1"/>
</dbReference>
<evidence type="ECO:0000313" key="5">
    <source>
        <dbReference type="EMBL" id="OMJ24033.1"/>
    </source>
</evidence>
<comment type="caution">
    <text evidence="5">The sequence shown here is derived from an EMBL/GenBank/DDBJ whole genome shotgun (WGS) entry which is preliminary data.</text>
</comment>
<dbReference type="AlphaFoldDB" id="A0A1R1YAW7"/>
<dbReference type="InterPro" id="IPR050430">
    <property type="entry name" value="Peptidase_S1"/>
</dbReference>
<dbReference type="PRINTS" id="PR00722">
    <property type="entry name" value="CHYMOTRYPSIN"/>
</dbReference>
<keyword evidence="6" id="KW-1185">Reference proteome</keyword>
<organism evidence="5 6">
    <name type="scientific">Smittium culicis</name>
    <dbReference type="NCBI Taxonomy" id="133412"/>
    <lineage>
        <taxon>Eukaryota</taxon>
        <taxon>Fungi</taxon>
        <taxon>Fungi incertae sedis</taxon>
        <taxon>Zoopagomycota</taxon>
        <taxon>Kickxellomycotina</taxon>
        <taxon>Harpellomycetes</taxon>
        <taxon>Harpellales</taxon>
        <taxon>Legeriomycetaceae</taxon>
        <taxon>Smittium</taxon>
    </lineage>
</organism>
<dbReference type="InterPro" id="IPR001254">
    <property type="entry name" value="Trypsin_dom"/>
</dbReference>
<reference evidence="5 6" key="1">
    <citation type="submission" date="2017-01" db="EMBL/GenBank/DDBJ databases">
        <authorList>
            <person name="Mah S.A."/>
            <person name="Swanson W.J."/>
            <person name="Moy G.W."/>
            <person name="Vacquier V.D."/>
        </authorList>
    </citation>
    <scope>NUCLEOTIDE SEQUENCE [LARGE SCALE GENOMIC DNA]</scope>
    <source>
        <strain evidence="5 6">GSMNP</strain>
    </source>
</reference>
<evidence type="ECO:0000256" key="3">
    <source>
        <dbReference type="SAM" id="SignalP"/>
    </source>
</evidence>
<evidence type="ECO:0000313" key="6">
    <source>
        <dbReference type="Proteomes" id="UP000187283"/>
    </source>
</evidence>
<evidence type="ECO:0000259" key="4">
    <source>
        <dbReference type="PROSITE" id="PS50240"/>
    </source>
</evidence>
<dbReference type="InterPro" id="IPR001314">
    <property type="entry name" value="Peptidase_S1A"/>
</dbReference>
<feature type="signal peptide" evidence="3">
    <location>
        <begin position="1"/>
        <end position="22"/>
    </location>
</feature>
<feature type="domain" description="Peptidase S1" evidence="4">
    <location>
        <begin position="41"/>
        <end position="278"/>
    </location>
</feature>
<dbReference type="InterPro" id="IPR043504">
    <property type="entry name" value="Peptidase_S1_PA_chymotrypsin"/>
</dbReference>
<evidence type="ECO:0000256" key="1">
    <source>
        <dbReference type="ARBA" id="ARBA00007664"/>
    </source>
</evidence>
<name>A0A1R1YAW7_9FUNG</name>
<feature type="chain" id="PRO_5012277561" evidence="3">
    <location>
        <begin position="23"/>
        <end position="462"/>
    </location>
</feature>
<keyword evidence="3" id="KW-0732">Signal</keyword>
<dbReference type="PANTHER" id="PTHR24276">
    <property type="entry name" value="POLYSERASE-RELATED"/>
    <property type="match status" value="1"/>
</dbReference>
<sequence>MKKIMKLSTILFGTIVFSNTFAMDLDIPFTNRVINKLNKRILGGTAATLQNHPSIAYFSVDGDTNNYCTGSLIGPNVVITAAHCLIQSGIDIASKWPLIKIGLGSVSPLPDNKNTYRVKNVVVHNGFTNQHPFKNDLAILTLTECVPPSVATPIDIGEASDVSPYTFITSGFGFIEPNKPVGGNLMEVEVYKTDTDFCENYFPLSEIGKTALCIDQDTTNGVCFGDGGGPLLSNDYKKLVGVMSSIGVPNQKVCSADNTISTYIILSGYSDWIAKNTQCVGSSCSYDECKSKNPDCDFSFSEVSVIKDSIGARYPVYQTDKRILVPCTSLNFVLEFDVDMDSSIYFLITSTTSSDDGYSIEAKIGFGIDDSKLGDTSFTPDLSSRPASASATTHIKLVSTNNNLSVYKDGTALFQVNPNEYLYTDSLSSGQKYLYFAADNAVAVFKNIVVNCADPDGNCIKS</sequence>
<comment type="similarity">
    <text evidence="1">Belongs to the peptidase S1 family.</text>
</comment>
<dbReference type="SUPFAM" id="SSF50494">
    <property type="entry name" value="Trypsin-like serine proteases"/>
    <property type="match status" value="1"/>
</dbReference>
<dbReference type="Proteomes" id="UP000187283">
    <property type="component" value="Unassembled WGS sequence"/>
</dbReference>
<dbReference type="InterPro" id="IPR018114">
    <property type="entry name" value="TRYPSIN_HIS"/>
</dbReference>